<keyword evidence="3" id="KW-0949">S-adenosyl-L-methionine</keyword>
<dbReference type="KEGG" id="pbl:PAAG_06832"/>
<evidence type="ECO:0000313" key="6">
    <source>
        <dbReference type="Proteomes" id="UP000002059"/>
    </source>
</evidence>
<dbReference type="OrthoDB" id="1535081at2759"/>
<dbReference type="Proteomes" id="UP000002059">
    <property type="component" value="Partially assembled WGS sequence"/>
</dbReference>
<dbReference type="GeneID" id="9094543"/>
<keyword evidence="1" id="KW-0489">Methyltransferase</keyword>
<dbReference type="InterPro" id="IPR001077">
    <property type="entry name" value="COMT_C"/>
</dbReference>
<feature type="domain" description="O-methyltransferase C-terminal" evidence="4">
    <location>
        <begin position="3"/>
        <end position="75"/>
    </location>
</feature>
<dbReference type="PANTHER" id="PTHR43712">
    <property type="entry name" value="PUTATIVE (AFU_ORTHOLOGUE AFUA_4G14580)-RELATED"/>
    <property type="match status" value="1"/>
</dbReference>
<protein>
    <recommendedName>
        <fullName evidence="4">O-methyltransferase C-terminal domain-containing protein</fullName>
    </recommendedName>
</protein>
<sequence length="82" mass="9350">MQPIKNATVSYLHRIFHDWPEAICVEFLGDIASSITDKTRRVVIADDIVPEKVADTEDAWMDLTIMTLNDKAYREAIEDPAE</sequence>
<evidence type="ECO:0000256" key="1">
    <source>
        <dbReference type="ARBA" id="ARBA00022603"/>
    </source>
</evidence>
<evidence type="ECO:0000256" key="2">
    <source>
        <dbReference type="ARBA" id="ARBA00022679"/>
    </source>
</evidence>
<keyword evidence="6" id="KW-1185">Reference proteome</keyword>
<dbReference type="EMBL" id="KN294011">
    <property type="protein sequence ID" value="EEH36414.2"/>
    <property type="molecule type" value="Genomic_DNA"/>
</dbReference>
<gene>
    <name evidence="5" type="ORF">PAAG_06832</name>
</gene>
<dbReference type="GO" id="GO:0008171">
    <property type="term" value="F:O-methyltransferase activity"/>
    <property type="evidence" value="ECO:0007669"/>
    <property type="project" value="InterPro"/>
</dbReference>
<accession>C1H7U1</accession>
<evidence type="ECO:0000256" key="3">
    <source>
        <dbReference type="ARBA" id="ARBA00022691"/>
    </source>
</evidence>
<reference evidence="5 6" key="1">
    <citation type="journal article" date="2011" name="PLoS Genet.">
        <title>Comparative genomic analysis of human fungal pathogens causing paracoccidioidomycosis.</title>
        <authorList>
            <person name="Desjardins C.A."/>
            <person name="Champion M.D."/>
            <person name="Holder J.W."/>
            <person name="Muszewska A."/>
            <person name="Goldberg J."/>
            <person name="Bailao A.M."/>
            <person name="Brigido M.M."/>
            <person name="Ferreira M.E."/>
            <person name="Garcia A.M."/>
            <person name="Grynberg M."/>
            <person name="Gujja S."/>
            <person name="Heiman D.I."/>
            <person name="Henn M.R."/>
            <person name="Kodira C.D."/>
            <person name="Leon-Narvaez H."/>
            <person name="Longo L.V."/>
            <person name="Ma L.J."/>
            <person name="Malavazi I."/>
            <person name="Matsuo A.L."/>
            <person name="Morais F.V."/>
            <person name="Pereira M."/>
            <person name="Rodriguez-Brito S."/>
            <person name="Sakthikumar S."/>
            <person name="Salem-Izacc S.M."/>
            <person name="Sykes S.M."/>
            <person name="Teixeira M.M."/>
            <person name="Vallejo M.C."/>
            <person name="Walter M.E."/>
            <person name="Yandava C."/>
            <person name="Young S."/>
            <person name="Zeng Q."/>
            <person name="Zucker J."/>
            <person name="Felipe M.S."/>
            <person name="Goldman G.H."/>
            <person name="Haas B.J."/>
            <person name="McEwen J.G."/>
            <person name="Nino-Vega G."/>
            <person name="Puccia R."/>
            <person name="San-Blas G."/>
            <person name="Soares C.M."/>
            <person name="Birren B.W."/>
            <person name="Cuomo C.A."/>
        </authorList>
    </citation>
    <scope>NUCLEOTIDE SEQUENCE [LARGE SCALE GENOMIC DNA]</scope>
    <source>
        <strain evidence="6">ATCC MYA-826 / Pb01</strain>
    </source>
</reference>
<dbReference type="VEuPathDB" id="FungiDB:PAAG_06832"/>
<dbReference type="RefSeq" id="XP_002791286.2">
    <property type="nucleotide sequence ID" value="XM_002791240.2"/>
</dbReference>
<organism evidence="5 6">
    <name type="scientific">Paracoccidioides lutzii (strain ATCC MYA-826 / Pb01)</name>
    <name type="common">Paracoccidioides brasiliensis</name>
    <dbReference type="NCBI Taxonomy" id="502779"/>
    <lineage>
        <taxon>Eukaryota</taxon>
        <taxon>Fungi</taxon>
        <taxon>Dikarya</taxon>
        <taxon>Ascomycota</taxon>
        <taxon>Pezizomycotina</taxon>
        <taxon>Eurotiomycetes</taxon>
        <taxon>Eurotiomycetidae</taxon>
        <taxon>Onygenales</taxon>
        <taxon>Ajellomycetaceae</taxon>
        <taxon>Paracoccidioides</taxon>
    </lineage>
</organism>
<evidence type="ECO:0000313" key="5">
    <source>
        <dbReference type="EMBL" id="EEH36414.2"/>
    </source>
</evidence>
<dbReference type="GO" id="GO:0032259">
    <property type="term" value="P:methylation"/>
    <property type="evidence" value="ECO:0007669"/>
    <property type="project" value="UniProtKB-KW"/>
</dbReference>
<dbReference type="InterPro" id="IPR029063">
    <property type="entry name" value="SAM-dependent_MTases_sf"/>
</dbReference>
<proteinExistence type="predicted"/>
<evidence type="ECO:0000259" key="4">
    <source>
        <dbReference type="Pfam" id="PF00891"/>
    </source>
</evidence>
<dbReference type="PANTHER" id="PTHR43712:SF1">
    <property type="entry name" value="HYPOTHETICAL O-METHYLTRANSFERASE (EUROFUNG)-RELATED"/>
    <property type="match status" value="1"/>
</dbReference>
<dbReference type="HOGENOM" id="CLU_2558897_0_0_1"/>
<dbReference type="InterPro" id="IPR016461">
    <property type="entry name" value="COMT-like"/>
</dbReference>
<dbReference type="PROSITE" id="PS51683">
    <property type="entry name" value="SAM_OMT_II"/>
    <property type="match status" value="1"/>
</dbReference>
<name>C1H7U1_PARBA</name>
<dbReference type="Pfam" id="PF00891">
    <property type="entry name" value="Methyltransf_2"/>
    <property type="match status" value="1"/>
</dbReference>
<dbReference type="Gene3D" id="3.40.50.150">
    <property type="entry name" value="Vaccinia Virus protein VP39"/>
    <property type="match status" value="1"/>
</dbReference>
<dbReference type="AlphaFoldDB" id="C1H7U1"/>
<keyword evidence="2" id="KW-0808">Transferase</keyword>